<evidence type="ECO:0000313" key="2">
    <source>
        <dbReference type="EMBL" id="MBK1879153.1"/>
    </source>
</evidence>
<name>A0A934S557_9BACT</name>
<dbReference type="GO" id="GO:0016787">
    <property type="term" value="F:hydrolase activity"/>
    <property type="evidence" value="ECO:0007669"/>
    <property type="project" value="UniProtKB-KW"/>
</dbReference>
<feature type="signal peptide" evidence="1">
    <location>
        <begin position="1"/>
        <end position="18"/>
    </location>
</feature>
<dbReference type="RefSeq" id="WP_200357366.1">
    <property type="nucleotide sequence ID" value="NZ_JAENIL010000042.1"/>
</dbReference>
<dbReference type="PANTHER" id="PTHR48098">
    <property type="entry name" value="ENTEROCHELIN ESTERASE-RELATED"/>
    <property type="match status" value="1"/>
</dbReference>
<sequence length="298" mass="34146">MKQIGTFLLALLPTILAADETEFNIADWARESIRSSTNTGIPISTSRTRNQHYELNIALPESYTANPDKQYPVLYLLDPYWDFNAINSMISSLIYDKYIPEIIVVGIGYAGENPDLGTLRQIDYTPVRDKFDKSSGDAKAFLDFLELEVIPKVESELRVDSSFRALAGASLGGLFSLYAMFEKPELFQGHIASSPAILWGRRWIMQREIEYFWGDSQELWLDKPQTPLPTRLFMTVGAPETEINWVYEAKAFDALIANRGYEGFEYEFHIMDGYHHAGVKYPTFSRGLPFLFKEYLKR</sequence>
<protein>
    <submittedName>
        <fullName evidence="2">Alpha/beta hydrolase</fullName>
    </submittedName>
</protein>
<evidence type="ECO:0000256" key="1">
    <source>
        <dbReference type="SAM" id="SignalP"/>
    </source>
</evidence>
<dbReference type="InterPro" id="IPR000801">
    <property type="entry name" value="Esterase-like"/>
</dbReference>
<accession>A0A934S557</accession>
<dbReference type="InterPro" id="IPR029058">
    <property type="entry name" value="AB_hydrolase_fold"/>
</dbReference>
<reference evidence="2" key="1">
    <citation type="submission" date="2021-01" db="EMBL/GenBank/DDBJ databases">
        <title>Modified the classification status of verrucomicrobia.</title>
        <authorList>
            <person name="Feng X."/>
        </authorList>
    </citation>
    <scope>NUCLEOTIDE SEQUENCE</scope>
    <source>
        <strain evidence="2">KCTC 13126</strain>
    </source>
</reference>
<dbReference type="EMBL" id="JAENIL010000042">
    <property type="protein sequence ID" value="MBK1879153.1"/>
    <property type="molecule type" value="Genomic_DNA"/>
</dbReference>
<organism evidence="2 3">
    <name type="scientific">Pelagicoccus mobilis</name>
    <dbReference type="NCBI Taxonomy" id="415221"/>
    <lineage>
        <taxon>Bacteria</taxon>
        <taxon>Pseudomonadati</taxon>
        <taxon>Verrucomicrobiota</taxon>
        <taxon>Opitutia</taxon>
        <taxon>Puniceicoccales</taxon>
        <taxon>Pelagicoccaceae</taxon>
        <taxon>Pelagicoccus</taxon>
    </lineage>
</organism>
<dbReference type="Gene3D" id="3.40.50.1820">
    <property type="entry name" value="alpha/beta hydrolase"/>
    <property type="match status" value="1"/>
</dbReference>
<comment type="caution">
    <text evidence="2">The sequence shown here is derived from an EMBL/GenBank/DDBJ whole genome shotgun (WGS) entry which is preliminary data.</text>
</comment>
<gene>
    <name evidence="2" type="ORF">JIN87_19870</name>
</gene>
<keyword evidence="2" id="KW-0378">Hydrolase</keyword>
<evidence type="ECO:0000313" key="3">
    <source>
        <dbReference type="Proteomes" id="UP000617628"/>
    </source>
</evidence>
<dbReference type="InterPro" id="IPR050583">
    <property type="entry name" value="Mycobacterial_A85_antigen"/>
</dbReference>
<dbReference type="SUPFAM" id="SSF53474">
    <property type="entry name" value="alpha/beta-Hydrolases"/>
    <property type="match status" value="1"/>
</dbReference>
<keyword evidence="3" id="KW-1185">Reference proteome</keyword>
<dbReference type="PANTHER" id="PTHR48098:SF6">
    <property type="entry name" value="FERRI-BACILLIBACTIN ESTERASE BESA"/>
    <property type="match status" value="1"/>
</dbReference>
<dbReference type="Proteomes" id="UP000617628">
    <property type="component" value="Unassembled WGS sequence"/>
</dbReference>
<dbReference type="AlphaFoldDB" id="A0A934S557"/>
<feature type="chain" id="PRO_5037473203" evidence="1">
    <location>
        <begin position="19"/>
        <end position="298"/>
    </location>
</feature>
<proteinExistence type="predicted"/>
<dbReference type="Pfam" id="PF00756">
    <property type="entry name" value="Esterase"/>
    <property type="match status" value="1"/>
</dbReference>
<keyword evidence="1" id="KW-0732">Signal</keyword>